<keyword evidence="5" id="KW-0812">Transmembrane</keyword>
<evidence type="ECO:0000313" key="14">
    <source>
        <dbReference type="EMBL" id="EYU44818.1"/>
    </source>
</evidence>
<dbReference type="Gene3D" id="3.30.40.10">
    <property type="entry name" value="Zinc/RING finger domain, C3HC4 (zinc finger)"/>
    <property type="match status" value="1"/>
</dbReference>
<evidence type="ECO:0000256" key="6">
    <source>
        <dbReference type="ARBA" id="ARBA00022723"/>
    </source>
</evidence>
<keyword evidence="7 11" id="KW-0863">Zinc-finger</keyword>
<comment type="similarity">
    <text evidence="2">Belongs to the glycosyltransferase 92 family.</text>
</comment>
<dbReference type="AlphaFoldDB" id="A0A022RYP0"/>
<dbReference type="InterPro" id="IPR013083">
    <property type="entry name" value="Znf_RING/FYVE/PHD"/>
</dbReference>
<keyword evidence="15" id="KW-1185">Reference proteome</keyword>
<dbReference type="GO" id="GO:0016757">
    <property type="term" value="F:glycosyltransferase activity"/>
    <property type="evidence" value="ECO:0000318"/>
    <property type="project" value="GO_Central"/>
</dbReference>
<feature type="domain" description="RING-type" evidence="13">
    <location>
        <begin position="678"/>
        <end position="717"/>
    </location>
</feature>
<evidence type="ECO:0000256" key="7">
    <source>
        <dbReference type="ARBA" id="ARBA00022771"/>
    </source>
</evidence>
<dbReference type="GO" id="GO:0016020">
    <property type="term" value="C:membrane"/>
    <property type="evidence" value="ECO:0007669"/>
    <property type="project" value="UniProtKB-SubCell"/>
</dbReference>
<sequence>MGFKDRKNRSCLPRPVFLLWCTLVFLLVSGFTFSTLRLFSTREGSYTRLVSKLNIPAMEVKSGDHSANPSITIRETVIFPDQVLFFLKYPPSTALVTKDDLNCVYTPPNSSAQPLLDVTPSSIESGSYDKNHHQIVRCPLDPRGGIVSLAVKHNHGNNLSSGPTYRWNSLAYEAMIDQQDNSTIVFVKGLNLGSGKSANPSKFKCIYGSHLTGSNNSALWADAVSAAQEIVRCRTPLSVLNNTTSNGSVKVSVKVAGRKTLDSIARVKNHHRHRQLGPKKKHKICVCTMLRNQARFLPEWFTYHASIGIRNWFIYDNNSDDEIERVVESMAGENHSVTRVVWPWIKSQEAGFAHCALRARDSCEWVGFIDVDEFIHLPSNSSLLDVIDSQSKLPSSSNSREVGEIRVSCHDFGPSGLKEMPAKGVTVGYTCRMGAPERHKSIVRPEALNSSLINYVHHFQLKAGFRVVNLNRREVVINHYKYQVWAVFKEKFYRRVAAYVSDWQEKTNVGSKDRTPGLGTKPVEPADWSSRFCEVNDTGLRNRKNENLFSPRFRSVAAMAGWDEEALLIASLIVEDTPDRQFKQKRRSDLQSFKTPPTNSRRKRKAQKRSPAPVVVLNLDEDDSNSKQEDEKINKEANITEEVEKKQGDDEVNTKGSSVSGSIPAIPCIDRLREELSCAICLEICYEPSTTPCGHSFCKKCLRSAADRCGKKCPKCRQLISNSRYCTVNTVLWNTIQLLFPQEVEARKLADSSSSSDNQEPKKESPPKTRSRHYTRNRGVEALNSPPSENRDQDRRTQRIRNRSLRASSASTTTTTTRVELPIQDEDAALALRLQREEFMEAFRVPQRQPEDDSRNSFGVARANLRAMASRAINIRIRGRNGY</sequence>
<dbReference type="InterPro" id="IPR017907">
    <property type="entry name" value="Znf_RING_CS"/>
</dbReference>
<evidence type="ECO:0000256" key="12">
    <source>
        <dbReference type="SAM" id="MobiDB-lite"/>
    </source>
</evidence>
<keyword evidence="4" id="KW-0808">Transferase</keyword>
<feature type="compositionally biased region" description="Basic and acidic residues" evidence="12">
    <location>
        <begin position="624"/>
        <end position="635"/>
    </location>
</feature>
<feature type="compositionally biased region" description="Low complexity" evidence="12">
    <location>
        <begin position="807"/>
        <end position="817"/>
    </location>
</feature>
<dbReference type="PROSITE" id="PS00518">
    <property type="entry name" value="ZF_RING_1"/>
    <property type="match status" value="1"/>
</dbReference>
<feature type="compositionally biased region" description="Basic and acidic residues" evidence="12">
    <location>
        <begin position="642"/>
        <end position="653"/>
    </location>
</feature>
<name>A0A022RYP0_ERYGU</name>
<evidence type="ECO:0000256" key="5">
    <source>
        <dbReference type="ARBA" id="ARBA00022692"/>
    </source>
</evidence>
<evidence type="ECO:0000256" key="2">
    <source>
        <dbReference type="ARBA" id="ARBA00007647"/>
    </source>
</evidence>
<accession>A0A022RYP0</accession>
<dbReference type="eggNOG" id="KOG4159">
    <property type="taxonomic scope" value="Eukaryota"/>
</dbReference>
<dbReference type="InterPro" id="IPR018957">
    <property type="entry name" value="Znf_C3HC4_RING-type"/>
</dbReference>
<feature type="region of interest" description="Disordered" evidence="12">
    <location>
        <begin position="580"/>
        <end position="658"/>
    </location>
</feature>
<keyword evidence="6" id="KW-0479">Metal-binding</keyword>
<proteinExistence type="inferred from homology"/>
<evidence type="ECO:0000313" key="15">
    <source>
        <dbReference type="Proteomes" id="UP000030748"/>
    </source>
</evidence>
<dbReference type="PANTHER" id="PTHR21461:SF55">
    <property type="entry name" value="GLYCOSYLTRANSFERASE FAMILY 92 PROTEIN"/>
    <property type="match status" value="1"/>
</dbReference>
<evidence type="ECO:0000256" key="3">
    <source>
        <dbReference type="ARBA" id="ARBA00022676"/>
    </source>
</evidence>
<dbReference type="PROSITE" id="PS50089">
    <property type="entry name" value="ZF_RING_2"/>
    <property type="match status" value="1"/>
</dbReference>
<dbReference type="PANTHER" id="PTHR21461">
    <property type="entry name" value="GLYCOSYLTRANSFERASE FAMILY 92 PROTEIN"/>
    <property type="match status" value="1"/>
</dbReference>
<dbReference type="SUPFAM" id="SSF57850">
    <property type="entry name" value="RING/U-box"/>
    <property type="match status" value="1"/>
</dbReference>
<feature type="compositionally biased region" description="Polar residues" evidence="12">
    <location>
        <begin position="590"/>
        <end position="599"/>
    </location>
</feature>
<evidence type="ECO:0000259" key="13">
    <source>
        <dbReference type="PROSITE" id="PS50089"/>
    </source>
</evidence>
<evidence type="ECO:0000256" key="8">
    <source>
        <dbReference type="ARBA" id="ARBA00022833"/>
    </source>
</evidence>
<dbReference type="Pfam" id="PF00097">
    <property type="entry name" value="zf-C3HC4"/>
    <property type="match status" value="1"/>
</dbReference>
<evidence type="ECO:0000256" key="4">
    <source>
        <dbReference type="ARBA" id="ARBA00022679"/>
    </source>
</evidence>
<dbReference type="InterPro" id="IPR008166">
    <property type="entry name" value="Glyco_transf_92"/>
</dbReference>
<evidence type="ECO:0000256" key="9">
    <source>
        <dbReference type="ARBA" id="ARBA00022989"/>
    </source>
</evidence>
<keyword evidence="8" id="KW-0862">Zinc</keyword>
<keyword evidence="3" id="KW-0328">Glycosyltransferase</keyword>
<evidence type="ECO:0000256" key="10">
    <source>
        <dbReference type="ARBA" id="ARBA00023136"/>
    </source>
</evidence>
<dbReference type="InterPro" id="IPR029044">
    <property type="entry name" value="Nucleotide-diphossugar_trans"/>
</dbReference>
<keyword evidence="10" id="KW-0472">Membrane</keyword>
<reference evidence="14 15" key="1">
    <citation type="journal article" date="2013" name="Proc. Natl. Acad. Sci. U.S.A.">
        <title>Fine-scale variation in meiotic recombination in Mimulus inferred from population shotgun sequencing.</title>
        <authorList>
            <person name="Hellsten U."/>
            <person name="Wright K.M."/>
            <person name="Jenkins J."/>
            <person name="Shu S."/>
            <person name="Yuan Y."/>
            <person name="Wessler S.R."/>
            <person name="Schmutz J."/>
            <person name="Willis J.H."/>
            <person name="Rokhsar D.S."/>
        </authorList>
    </citation>
    <scope>NUCLEOTIDE SEQUENCE [LARGE SCALE GENOMIC DNA]</scope>
    <source>
        <strain evidence="15">cv. DUN x IM62</strain>
    </source>
</reference>
<dbReference type="InterPro" id="IPR001841">
    <property type="entry name" value="Znf_RING"/>
</dbReference>
<evidence type="ECO:0000256" key="11">
    <source>
        <dbReference type="PROSITE-ProRule" id="PRU00175"/>
    </source>
</evidence>
<dbReference type="EMBL" id="KI630210">
    <property type="protein sequence ID" value="EYU44818.1"/>
    <property type="molecule type" value="Genomic_DNA"/>
</dbReference>
<dbReference type="Proteomes" id="UP000030748">
    <property type="component" value="Unassembled WGS sequence"/>
</dbReference>
<feature type="region of interest" description="Disordered" evidence="12">
    <location>
        <begin position="749"/>
        <end position="820"/>
    </location>
</feature>
<dbReference type="GO" id="GO:0008270">
    <property type="term" value="F:zinc ion binding"/>
    <property type="evidence" value="ECO:0007669"/>
    <property type="project" value="UniProtKB-KW"/>
</dbReference>
<gene>
    <name evidence="14" type="ORF">MIMGU_mgv1a001120mg</name>
</gene>
<protein>
    <recommendedName>
        <fullName evidence="13">RING-type domain-containing protein</fullName>
    </recommendedName>
</protein>
<evidence type="ECO:0000256" key="1">
    <source>
        <dbReference type="ARBA" id="ARBA00004167"/>
    </source>
</evidence>
<keyword evidence="9" id="KW-1133">Transmembrane helix</keyword>
<comment type="subcellular location">
    <subcellularLocation>
        <location evidence="1">Membrane</location>
        <topology evidence="1">Single-pass membrane protein</topology>
    </subcellularLocation>
</comment>
<dbReference type="GO" id="GO:0005737">
    <property type="term" value="C:cytoplasm"/>
    <property type="evidence" value="ECO:0000318"/>
    <property type="project" value="GO_Central"/>
</dbReference>
<dbReference type="STRING" id="4155.A0A022RYP0"/>
<dbReference type="SUPFAM" id="SSF53448">
    <property type="entry name" value="Nucleotide-diphospho-sugar transferases"/>
    <property type="match status" value="1"/>
</dbReference>
<organism evidence="14 15">
    <name type="scientific">Erythranthe guttata</name>
    <name type="common">Yellow monkey flower</name>
    <name type="synonym">Mimulus guttatus</name>
    <dbReference type="NCBI Taxonomy" id="4155"/>
    <lineage>
        <taxon>Eukaryota</taxon>
        <taxon>Viridiplantae</taxon>
        <taxon>Streptophyta</taxon>
        <taxon>Embryophyta</taxon>
        <taxon>Tracheophyta</taxon>
        <taxon>Spermatophyta</taxon>
        <taxon>Magnoliopsida</taxon>
        <taxon>eudicotyledons</taxon>
        <taxon>Gunneridae</taxon>
        <taxon>Pentapetalae</taxon>
        <taxon>asterids</taxon>
        <taxon>lamiids</taxon>
        <taxon>Lamiales</taxon>
        <taxon>Phrymaceae</taxon>
        <taxon>Erythranthe</taxon>
    </lineage>
</organism>
<dbReference type="Pfam" id="PF01697">
    <property type="entry name" value="Glyco_transf_92"/>
    <property type="match status" value="1"/>
</dbReference>
<dbReference type="SMART" id="SM00184">
    <property type="entry name" value="RING"/>
    <property type="match status" value="1"/>
</dbReference>